<dbReference type="PANTHER" id="PTHR47991">
    <property type="entry name" value="OXOGLUTARATE/IRON-DEPENDENT DIOXYGENASE"/>
    <property type="match status" value="1"/>
</dbReference>
<dbReference type="AlphaFoldDB" id="A0AAD8MIN3"/>
<organism evidence="6 7">
    <name type="scientific">Heracleum sosnowskyi</name>
    <dbReference type="NCBI Taxonomy" id="360622"/>
    <lineage>
        <taxon>Eukaryota</taxon>
        <taxon>Viridiplantae</taxon>
        <taxon>Streptophyta</taxon>
        <taxon>Embryophyta</taxon>
        <taxon>Tracheophyta</taxon>
        <taxon>Spermatophyta</taxon>
        <taxon>Magnoliopsida</taxon>
        <taxon>eudicotyledons</taxon>
        <taxon>Gunneridae</taxon>
        <taxon>Pentapetalae</taxon>
        <taxon>asterids</taxon>
        <taxon>campanulids</taxon>
        <taxon>Apiales</taxon>
        <taxon>Apiaceae</taxon>
        <taxon>Apioideae</taxon>
        <taxon>apioid superclade</taxon>
        <taxon>Tordylieae</taxon>
        <taxon>Tordyliinae</taxon>
        <taxon>Heracleum</taxon>
    </lineage>
</organism>
<dbReference type="FunFam" id="2.60.120.330:FF:000079">
    <property type="entry name" value="Protein SRG1"/>
    <property type="match status" value="1"/>
</dbReference>
<sequence>MNCLQSWPAPVVRVQTLSDSGMQMIPETYIQKPCNRPSLSLVSTRGHEAQIPVIDLQELFAGNPTTLSLLHTACTEWGFFQVVNHGVNHHLMAQALDVWRKFFHLPVEAKQAYANSPTDYEGYGSRLGVEANAKLDWSDYYFLNYLPLSQRNQNKWPSFPSTCRKLTAEYNEALIKICEKLMKILSENLGLEEDHIQKAFGGKENGACMRISFYPKCPQPDLTLGLSPHSDPGGITLLFADDHVEGLQVRKDHNWVMVKPLPNAFIVNLGDQVQVISNGKYKSIEHRVIVNSTTERVSLAFFYNPKDDMTVAPAQKLVSDSSLPLYPPMTFREYRSFMRTKGPSGKSQVESLKSPP</sequence>
<dbReference type="GO" id="GO:0016705">
    <property type="term" value="F:oxidoreductase activity, acting on paired donors, with incorporation or reduction of molecular oxygen"/>
    <property type="evidence" value="ECO:0007669"/>
    <property type="project" value="UniProtKB-ARBA"/>
</dbReference>
<proteinExistence type="inferred from homology"/>
<keyword evidence="4" id="KW-0560">Oxidoreductase</keyword>
<evidence type="ECO:0000256" key="4">
    <source>
        <dbReference type="RuleBase" id="RU003682"/>
    </source>
</evidence>
<evidence type="ECO:0000313" key="6">
    <source>
        <dbReference type="EMBL" id="KAK1377415.1"/>
    </source>
</evidence>
<dbReference type="InterPro" id="IPR044861">
    <property type="entry name" value="IPNS-like_FE2OG_OXY"/>
</dbReference>
<dbReference type="GO" id="GO:0051213">
    <property type="term" value="F:dioxygenase activity"/>
    <property type="evidence" value="ECO:0007669"/>
    <property type="project" value="UniProtKB-KW"/>
</dbReference>
<keyword evidence="6" id="KW-0223">Dioxygenase</keyword>
<reference evidence="6" key="2">
    <citation type="submission" date="2023-05" db="EMBL/GenBank/DDBJ databases">
        <authorList>
            <person name="Schelkunov M.I."/>
        </authorList>
    </citation>
    <scope>NUCLEOTIDE SEQUENCE</scope>
    <source>
        <strain evidence="6">Hsosn_3</strain>
        <tissue evidence="6">Leaf</tissue>
    </source>
</reference>
<evidence type="ECO:0000256" key="3">
    <source>
        <dbReference type="ARBA" id="ARBA00023004"/>
    </source>
</evidence>
<dbReference type="Proteomes" id="UP001237642">
    <property type="component" value="Unassembled WGS sequence"/>
</dbReference>
<dbReference type="SUPFAM" id="SSF51197">
    <property type="entry name" value="Clavaminate synthase-like"/>
    <property type="match status" value="1"/>
</dbReference>
<dbReference type="InterPro" id="IPR027443">
    <property type="entry name" value="IPNS-like_sf"/>
</dbReference>
<evidence type="ECO:0000256" key="1">
    <source>
        <dbReference type="ARBA" id="ARBA00008056"/>
    </source>
</evidence>
<dbReference type="EMBL" id="JAUIZM010000006">
    <property type="protein sequence ID" value="KAK1377415.1"/>
    <property type="molecule type" value="Genomic_DNA"/>
</dbReference>
<gene>
    <name evidence="6" type="ORF">POM88_024159</name>
</gene>
<comment type="caution">
    <text evidence="6">The sequence shown here is derived from an EMBL/GenBank/DDBJ whole genome shotgun (WGS) entry which is preliminary data.</text>
</comment>
<comment type="similarity">
    <text evidence="1 4">Belongs to the iron/ascorbate-dependent oxidoreductase family.</text>
</comment>
<dbReference type="Pfam" id="PF14226">
    <property type="entry name" value="DIOX_N"/>
    <property type="match status" value="1"/>
</dbReference>
<name>A0AAD8MIN3_9APIA</name>
<evidence type="ECO:0000256" key="2">
    <source>
        <dbReference type="ARBA" id="ARBA00022723"/>
    </source>
</evidence>
<keyword evidence="7" id="KW-1185">Reference proteome</keyword>
<keyword evidence="3 4" id="KW-0408">Iron</keyword>
<accession>A0AAD8MIN3</accession>
<protein>
    <submittedName>
        <fullName evidence="6">2-oxoglutarate-dependent dioxygenase</fullName>
    </submittedName>
</protein>
<reference evidence="6" key="1">
    <citation type="submission" date="2023-02" db="EMBL/GenBank/DDBJ databases">
        <title>Genome of toxic invasive species Heracleum sosnowskyi carries increased number of genes despite the absence of recent whole-genome duplications.</title>
        <authorList>
            <person name="Schelkunov M."/>
            <person name="Shtratnikova V."/>
            <person name="Makarenko M."/>
            <person name="Klepikova A."/>
            <person name="Omelchenko D."/>
            <person name="Novikova G."/>
            <person name="Obukhova E."/>
            <person name="Bogdanov V."/>
            <person name="Penin A."/>
            <person name="Logacheva M."/>
        </authorList>
    </citation>
    <scope>NUCLEOTIDE SEQUENCE</scope>
    <source>
        <strain evidence="6">Hsosn_3</strain>
        <tissue evidence="6">Leaf</tissue>
    </source>
</reference>
<evidence type="ECO:0000259" key="5">
    <source>
        <dbReference type="PROSITE" id="PS51471"/>
    </source>
</evidence>
<dbReference type="PROSITE" id="PS51471">
    <property type="entry name" value="FE2OG_OXY"/>
    <property type="match status" value="1"/>
</dbReference>
<dbReference type="InterPro" id="IPR005123">
    <property type="entry name" value="Oxoglu/Fe-dep_dioxygenase_dom"/>
</dbReference>
<dbReference type="InterPro" id="IPR026992">
    <property type="entry name" value="DIOX_N"/>
</dbReference>
<dbReference type="InterPro" id="IPR050295">
    <property type="entry name" value="Plant_2OG-oxidoreductases"/>
</dbReference>
<keyword evidence="2 4" id="KW-0479">Metal-binding</keyword>
<dbReference type="Pfam" id="PF03171">
    <property type="entry name" value="2OG-FeII_Oxy"/>
    <property type="match status" value="1"/>
</dbReference>
<evidence type="ECO:0000313" key="7">
    <source>
        <dbReference type="Proteomes" id="UP001237642"/>
    </source>
</evidence>
<dbReference type="GO" id="GO:0046872">
    <property type="term" value="F:metal ion binding"/>
    <property type="evidence" value="ECO:0007669"/>
    <property type="project" value="UniProtKB-KW"/>
</dbReference>
<dbReference type="Gene3D" id="2.60.120.330">
    <property type="entry name" value="B-lactam Antibiotic, Isopenicillin N Synthase, Chain"/>
    <property type="match status" value="1"/>
</dbReference>
<feature type="domain" description="Fe2OG dioxygenase" evidence="5">
    <location>
        <begin position="203"/>
        <end position="305"/>
    </location>
</feature>